<comment type="caution">
    <text evidence="1">The sequence shown here is derived from an EMBL/GenBank/DDBJ whole genome shotgun (WGS) entry which is preliminary data.</text>
</comment>
<proteinExistence type="predicted"/>
<name>A0A4Y1ZIE1_9BACL</name>
<accession>A0A4Y1ZIE1</accession>
<sequence length="48" mass="5504">MDISGGEAQKSRSLVLCIKIHHSSSWMSQPQLLTRELNLIFILSYRES</sequence>
<dbReference type="Proteomes" id="UP000319716">
    <property type="component" value="Unassembled WGS sequence"/>
</dbReference>
<gene>
    <name evidence="1" type="ORF">NBRC111894_4295</name>
</gene>
<organism evidence="1 2">
    <name type="scientific">Sporolactobacillus inulinus</name>
    <dbReference type="NCBI Taxonomy" id="2078"/>
    <lineage>
        <taxon>Bacteria</taxon>
        <taxon>Bacillati</taxon>
        <taxon>Bacillota</taxon>
        <taxon>Bacilli</taxon>
        <taxon>Bacillales</taxon>
        <taxon>Sporolactobacillaceae</taxon>
        <taxon>Sporolactobacillus</taxon>
    </lineage>
</organism>
<dbReference type="EMBL" id="BEXB01000059">
    <property type="protein sequence ID" value="GAY78741.1"/>
    <property type="molecule type" value="Genomic_DNA"/>
</dbReference>
<evidence type="ECO:0000313" key="2">
    <source>
        <dbReference type="Proteomes" id="UP000319716"/>
    </source>
</evidence>
<evidence type="ECO:0000313" key="1">
    <source>
        <dbReference type="EMBL" id="GAY78741.1"/>
    </source>
</evidence>
<protein>
    <submittedName>
        <fullName evidence="1">Uncharacterized protein</fullName>
    </submittedName>
</protein>
<dbReference type="AlphaFoldDB" id="A0A4Y1ZIE1"/>
<reference evidence="1 2" key="1">
    <citation type="submission" date="2017-11" db="EMBL/GenBank/DDBJ databases">
        <title>Draft Genome Sequence of Sporolactobacillus inulinus NBRC 111894 Isolated from Koso, a Japanese Sugar-Vegetable Fermented Beverage.</title>
        <authorList>
            <person name="Chiou T.Y."/>
            <person name="Oshima K."/>
            <person name="Suda W."/>
            <person name="Hattori M."/>
            <person name="Takahashi T."/>
        </authorList>
    </citation>
    <scope>NUCLEOTIDE SEQUENCE [LARGE SCALE GENOMIC DNA]</scope>
    <source>
        <strain evidence="1 2">NBRC111894</strain>
    </source>
</reference>